<evidence type="ECO:0000256" key="1">
    <source>
        <dbReference type="ARBA" id="ARBA00022614"/>
    </source>
</evidence>
<dbReference type="InterPro" id="IPR032675">
    <property type="entry name" value="LRR_dom_sf"/>
</dbReference>
<dbReference type="GeneID" id="114597729"/>
<evidence type="ECO:0000256" key="4">
    <source>
        <dbReference type="SAM" id="Phobius"/>
    </source>
</evidence>
<dbReference type="PANTHER" id="PTHR24373">
    <property type="entry name" value="SLIT RELATED LEUCINE-RICH REPEAT NEURONAL PROTEIN"/>
    <property type="match status" value="1"/>
</dbReference>
<gene>
    <name evidence="6" type="primary">NRROS</name>
</gene>
<dbReference type="SUPFAM" id="SSF52058">
    <property type="entry name" value="L domain-like"/>
    <property type="match status" value="2"/>
</dbReference>
<keyword evidence="7" id="KW-1185">Reference proteome</keyword>
<accession>A0A670JEG2</accession>
<reference evidence="6" key="2">
    <citation type="submission" date="2025-08" db="UniProtKB">
        <authorList>
            <consortium name="Ensembl"/>
        </authorList>
    </citation>
    <scope>IDENTIFICATION</scope>
</reference>
<reference evidence="6" key="3">
    <citation type="submission" date="2025-09" db="UniProtKB">
        <authorList>
            <consortium name="Ensembl"/>
        </authorList>
    </citation>
    <scope>IDENTIFICATION</scope>
</reference>
<dbReference type="Ensembl" id="ENSPMRT00000024376.1">
    <property type="protein sequence ID" value="ENSPMRP00000022948.1"/>
    <property type="gene ID" value="ENSPMRG00000014901.1"/>
</dbReference>
<dbReference type="PROSITE" id="PS51450">
    <property type="entry name" value="LRR"/>
    <property type="match status" value="2"/>
</dbReference>
<keyword evidence="4" id="KW-0472">Membrane</keyword>
<dbReference type="GO" id="GO:0006955">
    <property type="term" value="P:immune response"/>
    <property type="evidence" value="ECO:0007669"/>
    <property type="project" value="Ensembl"/>
</dbReference>
<organism evidence="6 7">
    <name type="scientific">Podarcis muralis</name>
    <name type="common">Wall lizard</name>
    <name type="synonym">Lacerta muralis</name>
    <dbReference type="NCBI Taxonomy" id="64176"/>
    <lineage>
        <taxon>Eukaryota</taxon>
        <taxon>Metazoa</taxon>
        <taxon>Chordata</taxon>
        <taxon>Craniata</taxon>
        <taxon>Vertebrata</taxon>
        <taxon>Euteleostomi</taxon>
        <taxon>Lepidosauria</taxon>
        <taxon>Squamata</taxon>
        <taxon>Bifurcata</taxon>
        <taxon>Unidentata</taxon>
        <taxon>Episquamata</taxon>
        <taxon>Laterata</taxon>
        <taxon>Lacertibaenia</taxon>
        <taxon>Lacertidae</taxon>
        <taxon>Podarcis</taxon>
    </lineage>
</organism>
<evidence type="ECO:0000256" key="3">
    <source>
        <dbReference type="ARBA" id="ARBA00022737"/>
    </source>
</evidence>
<dbReference type="SMART" id="SM00365">
    <property type="entry name" value="LRR_SD22"/>
    <property type="match status" value="6"/>
</dbReference>
<reference evidence="6 7" key="1">
    <citation type="journal article" date="2019" name="Proc. Natl. Acad. Sci. U.S.A.">
        <title>Regulatory changes in pterin and carotenoid genes underlie balanced color polymorphisms in the wall lizard.</title>
        <authorList>
            <person name="Andrade P."/>
            <person name="Pinho C."/>
            <person name="Perez I de Lanuza G."/>
            <person name="Afonso S."/>
            <person name="Brejcha J."/>
            <person name="Rubin C.J."/>
            <person name="Wallerman O."/>
            <person name="Pereira P."/>
            <person name="Sabatino S.J."/>
            <person name="Bellati A."/>
            <person name="Pellitteri-Rosa D."/>
            <person name="Bosakova Z."/>
            <person name="Bunikis I."/>
            <person name="Carretero M.A."/>
            <person name="Feiner N."/>
            <person name="Marsik P."/>
            <person name="Pauperio F."/>
            <person name="Salvi D."/>
            <person name="Soler L."/>
            <person name="While G.M."/>
            <person name="Uller T."/>
            <person name="Font E."/>
            <person name="Andersson L."/>
            <person name="Carneiro M."/>
        </authorList>
    </citation>
    <scope>NUCLEOTIDE SEQUENCE</scope>
</reference>
<dbReference type="KEGG" id="pmua:114597729"/>
<feature type="transmembrane region" description="Helical" evidence="4">
    <location>
        <begin position="640"/>
        <end position="664"/>
    </location>
</feature>
<dbReference type="GeneTree" id="ENSGT00940000157975"/>
<dbReference type="GO" id="GO:0031012">
    <property type="term" value="C:extracellular matrix"/>
    <property type="evidence" value="ECO:0007669"/>
    <property type="project" value="TreeGrafter"/>
</dbReference>
<evidence type="ECO:0000313" key="7">
    <source>
        <dbReference type="Proteomes" id="UP000472272"/>
    </source>
</evidence>
<keyword evidence="2 5" id="KW-0732">Signal</keyword>
<dbReference type="InterPro" id="IPR003591">
    <property type="entry name" value="Leu-rich_rpt_typical-subtyp"/>
</dbReference>
<keyword evidence="3" id="KW-0677">Repeat</keyword>
<dbReference type="OrthoDB" id="676979at2759"/>
<dbReference type="GO" id="GO:0005783">
    <property type="term" value="C:endoplasmic reticulum"/>
    <property type="evidence" value="ECO:0007669"/>
    <property type="project" value="Ensembl"/>
</dbReference>
<dbReference type="Pfam" id="PF13855">
    <property type="entry name" value="LRR_8"/>
    <property type="match status" value="3"/>
</dbReference>
<dbReference type="InterPro" id="IPR001611">
    <property type="entry name" value="Leu-rich_rpt"/>
</dbReference>
<feature type="signal peptide" evidence="5">
    <location>
        <begin position="1"/>
        <end position="20"/>
    </location>
</feature>
<dbReference type="PRINTS" id="PR00019">
    <property type="entry name" value="LEURICHRPT"/>
</dbReference>
<keyword evidence="1" id="KW-0433">Leucine-rich repeat</keyword>
<dbReference type="FunFam" id="3.80.10.10:FF:002034">
    <property type="entry name" value="Negative regulator of reactive oxygen species"/>
    <property type="match status" value="1"/>
</dbReference>
<dbReference type="AlphaFoldDB" id="A0A670JEG2"/>
<feature type="chain" id="PRO_5025337385" evidence="5">
    <location>
        <begin position="21"/>
        <end position="682"/>
    </location>
</feature>
<dbReference type="GO" id="GO:0014005">
    <property type="term" value="P:microglia development"/>
    <property type="evidence" value="ECO:0007669"/>
    <property type="project" value="Ensembl"/>
</dbReference>
<dbReference type="GO" id="GO:0050431">
    <property type="term" value="F:transforming growth factor beta binding"/>
    <property type="evidence" value="ECO:0007669"/>
    <property type="project" value="Ensembl"/>
</dbReference>
<dbReference type="GO" id="GO:0006801">
    <property type="term" value="P:superoxide metabolic process"/>
    <property type="evidence" value="ECO:0007669"/>
    <property type="project" value="Ensembl"/>
</dbReference>
<dbReference type="PANTHER" id="PTHR24373:SF388">
    <property type="entry name" value="NEGATIVE REGULATOR OF REACTIVE OXYGEN SPECIES"/>
    <property type="match status" value="1"/>
</dbReference>
<evidence type="ECO:0000256" key="2">
    <source>
        <dbReference type="ARBA" id="ARBA00022729"/>
    </source>
</evidence>
<dbReference type="GO" id="GO:0005615">
    <property type="term" value="C:extracellular space"/>
    <property type="evidence" value="ECO:0007669"/>
    <property type="project" value="TreeGrafter"/>
</dbReference>
<proteinExistence type="predicted"/>
<dbReference type="RefSeq" id="XP_028586762.1">
    <property type="nucleotide sequence ID" value="XM_028730929.1"/>
</dbReference>
<name>A0A670JEG2_PODMU</name>
<dbReference type="SMART" id="SM00369">
    <property type="entry name" value="LRR_TYP"/>
    <property type="match status" value="11"/>
</dbReference>
<dbReference type="Proteomes" id="UP000472272">
    <property type="component" value="Chromosome 5"/>
</dbReference>
<sequence>MALIALSIFVWIAFLDTGWGSKPAAYHSLCRLEERTADCKGKRLSSVSQDLPPGTMELFLDANVIQTLKNASLVRYQVLQSLSLCENGLELIEPGAFLGTRSLSSLSLANNALSVNYSATAAALGTLPALRKLDLSGNLLNEAMMATLIQDLSSLESLSLAWNSIMRLDDSHLQNLPRLQHLDLQHNYIFEIETGAFDGLRWLQQLNLAYNYIPCMVEFDLTQLRMLNVSNNQIEWFLAAENDAAFELETLDLSYNQLLFFPLLPKQNKLRTLLLMHNQLNFYNNIFNDSEGTVQLLFLDGNITNITTLDLWAENHHSNLSSLQFLDMSWNQLWYLPERFFEGMSSLAHLNLNHNCLETLQIQESDLLSTLVDLDLSYNQLQDLQMNLDHRSSLANLRTLSLSTNRLRGLPAKIFTHTTKITTLDLSKNPIKLCASNAAGGSSCIDISNAGSIRNLFLSGCDLEILDTHIFQGTSIAHLDLSDNPRSLLDGLGPLKDVAQSLQVLCLRNTGLSAARTNMDFSAFQKLVNLDLSENSLATFPESLAGLELQILDLRRNRLHALPQHAMQKLGKSLHEIYLSQNPYDCCQLGWWDALHDSDTVRILDWNQVTCNFSSKFIRVANLPESVIQNCKWLTADMTLLHLVLVLPTCLALLVAFVIIFLTFRQRILQMVKSRYRRSSPY</sequence>
<evidence type="ECO:0000256" key="5">
    <source>
        <dbReference type="SAM" id="SignalP"/>
    </source>
</evidence>
<dbReference type="GO" id="GO:0035583">
    <property type="term" value="P:sequestering of TGFbeta in extracellular matrix"/>
    <property type="evidence" value="ECO:0007669"/>
    <property type="project" value="Ensembl"/>
</dbReference>
<keyword evidence="4" id="KW-0812">Transmembrane</keyword>
<dbReference type="GO" id="GO:0006954">
    <property type="term" value="P:inflammatory response"/>
    <property type="evidence" value="ECO:0007669"/>
    <property type="project" value="Ensembl"/>
</dbReference>
<dbReference type="FunFam" id="3.80.10.10:FF:000318">
    <property type="entry name" value="transforming growth factor beta activator LRRC32"/>
    <property type="match status" value="1"/>
</dbReference>
<dbReference type="GO" id="GO:0007179">
    <property type="term" value="P:transforming growth factor beta receptor signaling pathway"/>
    <property type="evidence" value="ECO:0007669"/>
    <property type="project" value="Ensembl"/>
</dbReference>
<dbReference type="InterPro" id="IPR050328">
    <property type="entry name" value="Dev_Immune_Receptor"/>
</dbReference>
<dbReference type="OMA" id="DWAMVTC"/>
<dbReference type="Gene3D" id="3.80.10.10">
    <property type="entry name" value="Ribonuclease Inhibitor"/>
    <property type="match status" value="4"/>
</dbReference>
<protein>
    <submittedName>
        <fullName evidence="6">Negative regulator of reactive oxygen species</fullName>
    </submittedName>
</protein>
<keyword evidence="4" id="KW-1133">Transmembrane helix</keyword>
<dbReference type="GO" id="GO:0141069">
    <property type="term" value="F:receptor ligand inhibitor activity"/>
    <property type="evidence" value="ECO:0007669"/>
    <property type="project" value="Ensembl"/>
</dbReference>
<dbReference type="GO" id="GO:0009986">
    <property type="term" value="C:cell surface"/>
    <property type="evidence" value="ECO:0007669"/>
    <property type="project" value="Ensembl"/>
</dbReference>
<dbReference type="CTD" id="375387"/>
<evidence type="ECO:0000313" key="6">
    <source>
        <dbReference type="Ensembl" id="ENSPMRP00000022948.1"/>
    </source>
</evidence>